<dbReference type="RefSeq" id="WP_047002558.1">
    <property type="nucleotide sequence ID" value="NZ_LBHB01000001.1"/>
</dbReference>
<accession>A0A0G9MWR1</accession>
<comment type="caution">
    <text evidence="3">The sequence shown here is derived from an EMBL/GenBank/DDBJ whole genome shotgun (WGS) entry which is preliminary data.</text>
</comment>
<dbReference type="Gene3D" id="3.40.430.10">
    <property type="entry name" value="Dihydrofolate Reductase, subunit A"/>
    <property type="match status" value="1"/>
</dbReference>
<evidence type="ECO:0000313" key="4">
    <source>
        <dbReference type="Proteomes" id="UP000053464"/>
    </source>
</evidence>
<dbReference type="SUPFAM" id="SSF53597">
    <property type="entry name" value="Dihydrofolate reductase-like"/>
    <property type="match status" value="1"/>
</dbReference>
<dbReference type="GO" id="GO:0009231">
    <property type="term" value="P:riboflavin biosynthetic process"/>
    <property type="evidence" value="ECO:0007669"/>
    <property type="project" value="InterPro"/>
</dbReference>
<name>A0A0G9MWR1_9SPHN</name>
<dbReference type="EMBL" id="LBHB01000001">
    <property type="protein sequence ID" value="KLE35156.1"/>
    <property type="molecule type" value="Genomic_DNA"/>
</dbReference>
<dbReference type="PANTHER" id="PTHR38011">
    <property type="entry name" value="DIHYDROFOLATE REDUCTASE FAMILY PROTEIN (AFU_ORTHOLOGUE AFUA_8G06820)"/>
    <property type="match status" value="1"/>
</dbReference>
<dbReference type="GO" id="GO:0008703">
    <property type="term" value="F:5-amino-6-(5-phosphoribosylamino)uracil reductase activity"/>
    <property type="evidence" value="ECO:0007669"/>
    <property type="project" value="InterPro"/>
</dbReference>
<dbReference type="PATRIC" id="fig|1581420.6.peg.272"/>
<reference evidence="3 4" key="1">
    <citation type="submission" date="2015-04" db="EMBL/GenBank/DDBJ databases">
        <title>The draft genome sequence of Erythrobacter luteus KA37.</title>
        <authorList>
            <person name="Zhuang L."/>
            <person name="Liu Y."/>
            <person name="Shao Z."/>
        </authorList>
    </citation>
    <scope>NUCLEOTIDE SEQUENCE [LARGE SCALE GENOMIC DNA]</scope>
    <source>
        <strain evidence="3 4">KA37</strain>
    </source>
</reference>
<dbReference type="PANTHER" id="PTHR38011:SF11">
    <property type="entry name" value="2,5-DIAMINO-6-RIBOSYLAMINO-4(3H)-PYRIMIDINONE 5'-PHOSPHATE REDUCTASE"/>
    <property type="match status" value="1"/>
</dbReference>
<evidence type="ECO:0000256" key="1">
    <source>
        <dbReference type="SAM" id="MobiDB-lite"/>
    </source>
</evidence>
<dbReference type="STRING" id="1581420.AAW00_01345"/>
<keyword evidence="4" id="KW-1185">Reference proteome</keyword>
<dbReference type="InterPro" id="IPR024072">
    <property type="entry name" value="DHFR-like_dom_sf"/>
</dbReference>
<dbReference type="InterPro" id="IPR050765">
    <property type="entry name" value="Riboflavin_Biosynth_HTPR"/>
</dbReference>
<dbReference type="OrthoDB" id="7342392at2"/>
<dbReference type="Proteomes" id="UP000053464">
    <property type="component" value="Unassembled WGS sequence"/>
</dbReference>
<dbReference type="Pfam" id="PF01872">
    <property type="entry name" value="RibD_C"/>
    <property type="match status" value="1"/>
</dbReference>
<proteinExistence type="predicted"/>
<dbReference type="InterPro" id="IPR002734">
    <property type="entry name" value="RibDG_C"/>
</dbReference>
<dbReference type="AlphaFoldDB" id="A0A0G9MWR1"/>
<organism evidence="3 4">
    <name type="scientific">Aurantiacibacter luteus</name>
    <dbReference type="NCBI Taxonomy" id="1581420"/>
    <lineage>
        <taxon>Bacteria</taxon>
        <taxon>Pseudomonadati</taxon>
        <taxon>Pseudomonadota</taxon>
        <taxon>Alphaproteobacteria</taxon>
        <taxon>Sphingomonadales</taxon>
        <taxon>Erythrobacteraceae</taxon>
        <taxon>Aurantiacibacter</taxon>
    </lineage>
</organism>
<feature type="domain" description="Bacterial bifunctional deaminase-reductase C-terminal" evidence="2">
    <location>
        <begin position="8"/>
        <end position="205"/>
    </location>
</feature>
<evidence type="ECO:0000313" key="3">
    <source>
        <dbReference type="EMBL" id="KLE35156.1"/>
    </source>
</evidence>
<protein>
    <submittedName>
        <fullName evidence="3">Riboflavin biosynthesis protein RibD</fullName>
    </submittedName>
</protein>
<sequence length="241" mass="25816">MARRIRGSLFTSLDGVMQAPGGPSEDPTGGFEHGGWLPQFFDEGVGEAIDRFFGTDYALLLGRRAYDIFAAYWPYVGGEATGIGEVFDKTGKDEGEVAAIEMGEAFTRADKFVMTRGQPDLSWSNSHRVDSMDALRAIKEGDGPDLLIQGSSTLYPQLLAEGLLDEVTVMTFPVVLGQGKRAFGDGTPARGLKVVDHKVTPTGIVIATYAPAGLVEQGWAGPQSNSARERARVEAIANGSW</sequence>
<gene>
    <name evidence="3" type="ORF">AAW00_01345</name>
</gene>
<evidence type="ECO:0000259" key="2">
    <source>
        <dbReference type="Pfam" id="PF01872"/>
    </source>
</evidence>
<feature type="region of interest" description="Disordered" evidence="1">
    <location>
        <begin position="14"/>
        <end position="33"/>
    </location>
</feature>